<protein>
    <submittedName>
        <fullName evidence="2">Uncharacterized protein</fullName>
    </submittedName>
</protein>
<sequence length="173" mass="18847">MLFVAPLLLSLLHAPAVLRRSAAPTAGAAAVGAYSPAAAAHPRSPAPRMQFFAKVKEINEANKMKTVTKGAPPRVRGKRLPADIVEVTQRFKKEYTRQQLEQLWGALVAAYGSEALAREAVFSNPQIINPSYTFCNTLLLSKDVLFEMMGKEEALDVMLKNPAVLQARLTETG</sequence>
<evidence type="ECO:0000313" key="2">
    <source>
        <dbReference type="EMBL" id="CAE0528359.1"/>
    </source>
</evidence>
<feature type="chain" id="PRO_5030159646" evidence="1">
    <location>
        <begin position="20"/>
        <end position="173"/>
    </location>
</feature>
<proteinExistence type="predicted"/>
<dbReference type="AlphaFoldDB" id="A0A6T0EQJ6"/>
<feature type="signal peptide" evidence="1">
    <location>
        <begin position="1"/>
        <end position="19"/>
    </location>
</feature>
<name>A0A6T0EQJ6_EMIHU</name>
<accession>A0A6T0EQJ6</accession>
<gene>
    <name evidence="2" type="ORF">EHUX00137_LOCUS4369</name>
</gene>
<keyword evidence="1" id="KW-0732">Signal</keyword>
<organism evidence="2">
    <name type="scientific">Emiliania huxleyi</name>
    <name type="common">Coccolithophore</name>
    <name type="synonym">Pontosphaera huxleyi</name>
    <dbReference type="NCBI Taxonomy" id="2903"/>
    <lineage>
        <taxon>Eukaryota</taxon>
        <taxon>Haptista</taxon>
        <taxon>Haptophyta</taxon>
        <taxon>Prymnesiophyceae</taxon>
        <taxon>Isochrysidales</taxon>
        <taxon>Noelaerhabdaceae</taxon>
        <taxon>Emiliania</taxon>
    </lineage>
</organism>
<evidence type="ECO:0000256" key="1">
    <source>
        <dbReference type="SAM" id="SignalP"/>
    </source>
</evidence>
<reference evidence="2" key="1">
    <citation type="submission" date="2021-01" db="EMBL/GenBank/DDBJ databases">
        <authorList>
            <person name="Corre E."/>
            <person name="Pelletier E."/>
            <person name="Niang G."/>
            <person name="Scheremetjew M."/>
            <person name="Finn R."/>
            <person name="Kale V."/>
            <person name="Holt S."/>
            <person name="Cochrane G."/>
            <person name="Meng A."/>
            <person name="Brown T."/>
            <person name="Cohen L."/>
        </authorList>
    </citation>
    <scope>NUCLEOTIDE SEQUENCE</scope>
    <source>
        <strain evidence="2">379</strain>
    </source>
</reference>
<dbReference type="EMBL" id="HBIR01006378">
    <property type="protein sequence ID" value="CAE0528359.1"/>
    <property type="molecule type" value="Transcribed_RNA"/>
</dbReference>